<reference evidence="1 2" key="1">
    <citation type="submission" date="2022-08" db="EMBL/GenBank/DDBJ databases">
        <title>Genome Sequence of the sulphate-reducing bacterium, Pseudodesulfovibrio sp. SYK.</title>
        <authorList>
            <person name="Kondo R."/>
            <person name="Kataoka T."/>
        </authorList>
    </citation>
    <scope>NUCLEOTIDE SEQUENCE [LARGE SCALE GENOMIC DNA]</scope>
    <source>
        <strain evidence="1 2">SYK</strain>
    </source>
</reference>
<dbReference type="Proteomes" id="UP001317742">
    <property type="component" value="Chromosome"/>
</dbReference>
<dbReference type="EMBL" id="AP026709">
    <property type="protein sequence ID" value="BDQ36850.1"/>
    <property type="molecule type" value="Genomic_DNA"/>
</dbReference>
<gene>
    <name evidence="1" type="ORF">SYK_12100</name>
</gene>
<organism evidence="1 2">
    <name type="scientific">Pseudodesulfovibrio nedwellii</name>
    <dbReference type="NCBI Taxonomy" id="2973072"/>
    <lineage>
        <taxon>Bacteria</taxon>
        <taxon>Pseudomonadati</taxon>
        <taxon>Thermodesulfobacteriota</taxon>
        <taxon>Desulfovibrionia</taxon>
        <taxon>Desulfovibrionales</taxon>
        <taxon>Desulfovibrionaceae</taxon>
    </lineage>
</organism>
<evidence type="ECO:0000313" key="2">
    <source>
        <dbReference type="Proteomes" id="UP001317742"/>
    </source>
</evidence>
<name>A0ABM8AZ95_9BACT</name>
<evidence type="ECO:0000313" key="1">
    <source>
        <dbReference type="EMBL" id="BDQ36850.1"/>
    </source>
</evidence>
<sequence length="343" mass="38585">MTAPTLALVKTPGICLHFHGRSQSARNALLASISKVAGHAIYSLPDALKHVVALKGHHKDSTLHIAEVEDDDIKGMHRFIRRYFLGRKGKDGPVAGIIISTGNSPLGQKGGHLFTHNKRVLAVDVELPEDHTATYTELQPLQDALIEALTVHRDETLSALKGKKEELLRAEPQAKDQVGKQVASIFWLCAAVGTWFQEQGKLSWWKGRTIQNLFNEIIVKYNQHECFISALHKLSLIMPTNAKIGEYKIKRPREMEEISRGEILIPTAEMREVVPPQHTLRQWTAWLLKNTILIPNKAGRLSATYYSKKQGKSIKGYLVNHRKLHKVLNRAQKNVAKSSYLVF</sequence>
<accession>A0ABM8AZ95</accession>
<protein>
    <submittedName>
        <fullName evidence="1">Uncharacterized protein</fullName>
    </submittedName>
</protein>
<proteinExistence type="predicted"/>
<keyword evidence="2" id="KW-1185">Reference proteome</keyword>